<proteinExistence type="predicted"/>
<dbReference type="Proteomes" id="UP000221020">
    <property type="component" value="Unassembled WGS sequence"/>
</dbReference>
<sequence length="123" mass="12237">MLVGFSGGGGSIKVMLVGFSGGGGSIKVMLVGLSGGGGSIKVMLVGFSGGGGSIKVMLVGFSDDGLILVAAEALLKPNAGSANKATAGNTNNFFFIKKLPSICILFNYLKICNKIQCNSGGIT</sequence>
<evidence type="ECO:0000313" key="2">
    <source>
        <dbReference type="Proteomes" id="UP000221020"/>
    </source>
</evidence>
<reference evidence="1 2" key="1">
    <citation type="submission" date="2017-09" db="EMBL/GenBank/DDBJ databases">
        <title>Large-scale bioinformatics analysis of Bacillus genomes uncovers conserved roles of natural products in bacterial physiology.</title>
        <authorList>
            <consortium name="Agbiome Team Llc"/>
            <person name="Bleich R.M."/>
            <person name="Grubbs K.J."/>
            <person name="Santa Maria K.C."/>
            <person name="Allen S.E."/>
            <person name="Farag S."/>
            <person name="Shank E.A."/>
            <person name="Bowers A."/>
        </authorList>
    </citation>
    <scope>NUCLEOTIDE SEQUENCE [LARGE SCALE GENOMIC DNA]</scope>
    <source>
        <strain evidence="1 2">AFS092012</strain>
    </source>
</reference>
<dbReference type="AlphaFoldDB" id="A0AA91V8K7"/>
<protein>
    <submittedName>
        <fullName evidence="1">Uncharacterized protein</fullName>
    </submittedName>
</protein>
<evidence type="ECO:0000313" key="1">
    <source>
        <dbReference type="EMBL" id="PED80565.1"/>
    </source>
</evidence>
<organism evidence="1 2">
    <name type="scientific">Bacillus pseudomycoides</name>
    <dbReference type="NCBI Taxonomy" id="64104"/>
    <lineage>
        <taxon>Bacteria</taxon>
        <taxon>Bacillati</taxon>
        <taxon>Bacillota</taxon>
        <taxon>Bacilli</taxon>
        <taxon>Bacillales</taxon>
        <taxon>Bacillaceae</taxon>
        <taxon>Bacillus</taxon>
        <taxon>Bacillus cereus group</taxon>
    </lineage>
</organism>
<dbReference type="EMBL" id="NVOR01000108">
    <property type="protein sequence ID" value="PED80565.1"/>
    <property type="molecule type" value="Genomic_DNA"/>
</dbReference>
<gene>
    <name evidence="1" type="ORF">CON65_22115</name>
</gene>
<name>A0AA91V8K7_9BACI</name>
<accession>A0AA91V8K7</accession>
<comment type="caution">
    <text evidence="1">The sequence shown here is derived from an EMBL/GenBank/DDBJ whole genome shotgun (WGS) entry which is preliminary data.</text>
</comment>